<gene>
    <name evidence="2" type="primary">ORF6348</name>
</gene>
<evidence type="ECO:0000313" key="2">
    <source>
        <dbReference type="EMBL" id="CEK49084.1"/>
    </source>
</evidence>
<protein>
    <submittedName>
        <fullName evidence="2">Uncharacterized protein</fullName>
    </submittedName>
</protein>
<organism evidence="2">
    <name type="scientific">Arion vulgaris</name>
    <dbReference type="NCBI Taxonomy" id="1028688"/>
    <lineage>
        <taxon>Eukaryota</taxon>
        <taxon>Metazoa</taxon>
        <taxon>Spiralia</taxon>
        <taxon>Lophotrochozoa</taxon>
        <taxon>Mollusca</taxon>
        <taxon>Gastropoda</taxon>
        <taxon>Heterobranchia</taxon>
        <taxon>Euthyneura</taxon>
        <taxon>Panpulmonata</taxon>
        <taxon>Eupulmonata</taxon>
        <taxon>Stylommatophora</taxon>
        <taxon>Helicina</taxon>
        <taxon>Arionoidea</taxon>
        <taxon>Arionidae</taxon>
        <taxon>Arion</taxon>
    </lineage>
</organism>
<accession>A0A0B6XYV7</accession>
<dbReference type="EMBL" id="HACG01002219">
    <property type="protein sequence ID" value="CEK49084.1"/>
    <property type="molecule type" value="Transcribed_RNA"/>
</dbReference>
<reference evidence="2" key="1">
    <citation type="submission" date="2014-12" db="EMBL/GenBank/DDBJ databases">
        <title>Insight into the proteome of Arion vulgaris.</title>
        <authorList>
            <person name="Aradska J."/>
            <person name="Bulat T."/>
            <person name="Smidak R."/>
            <person name="Sarate P."/>
            <person name="Gangsoo J."/>
            <person name="Sialana F."/>
            <person name="Bilban M."/>
            <person name="Lubec G."/>
        </authorList>
    </citation>
    <scope>NUCLEOTIDE SEQUENCE</scope>
    <source>
        <tissue evidence="2">Skin</tissue>
    </source>
</reference>
<feature type="non-terminal residue" evidence="2">
    <location>
        <position position="49"/>
    </location>
</feature>
<evidence type="ECO:0000256" key="1">
    <source>
        <dbReference type="SAM" id="MobiDB-lite"/>
    </source>
</evidence>
<feature type="region of interest" description="Disordered" evidence="1">
    <location>
        <begin position="22"/>
        <end position="49"/>
    </location>
</feature>
<proteinExistence type="predicted"/>
<sequence>MATSMPLLTDYCVKLSFLISASRHSGEPSQTNEVSKPIHITSYDRDEVS</sequence>
<name>A0A0B6XYV7_9EUPU</name>
<dbReference type="AlphaFoldDB" id="A0A0B6XYV7"/>